<proteinExistence type="predicted"/>
<feature type="transmembrane region" description="Helical" evidence="2">
    <location>
        <begin position="171"/>
        <end position="193"/>
    </location>
</feature>
<feature type="transmembrane region" description="Helical" evidence="2">
    <location>
        <begin position="246"/>
        <end position="268"/>
    </location>
</feature>
<dbReference type="PANTHER" id="PTHR41282">
    <property type="entry name" value="CONSERVED TRANSMEMBRANE PROTEIN-RELATED"/>
    <property type="match status" value="1"/>
</dbReference>
<dbReference type="AlphaFoldDB" id="A0A2M8WTE3"/>
<feature type="transmembrane region" description="Helical" evidence="2">
    <location>
        <begin position="113"/>
        <end position="133"/>
    </location>
</feature>
<dbReference type="EMBL" id="PGTZ01000007">
    <property type="protein sequence ID" value="PJI94148.1"/>
    <property type="molecule type" value="Genomic_DNA"/>
</dbReference>
<name>A0A2M8WTE3_9MICO</name>
<feature type="transmembrane region" description="Helical" evidence="2">
    <location>
        <begin position="139"/>
        <end position="159"/>
    </location>
</feature>
<dbReference type="Pfam" id="PF12811">
    <property type="entry name" value="BaxI_1"/>
    <property type="match status" value="1"/>
</dbReference>
<reference evidence="3 4" key="1">
    <citation type="submission" date="2017-11" db="EMBL/GenBank/DDBJ databases">
        <title>Genomic Encyclopedia of Archaeal and Bacterial Type Strains, Phase II (KMG-II): From Individual Species to Whole Genera.</title>
        <authorList>
            <person name="Goeker M."/>
        </authorList>
    </citation>
    <scope>NUCLEOTIDE SEQUENCE [LARGE SCALE GENOMIC DNA]</scope>
    <source>
        <strain evidence="3 4">DSM 22413</strain>
    </source>
</reference>
<evidence type="ECO:0000256" key="2">
    <source>
        <dbReference type="SAM" id="Phobius"/>
    </source>
</evidence>
<sequence length="270" mass="28559">MSNPVFDKSPVFSERPPSGVTNPGAQATAAYPATDAATLQTMYDAPTATTRDTGRLTYDDVIIKTGGLFAVLLVAAAITWQLSDAMPGLWVGGMVVGLALGLVNAFKRQPSPALILLYGVAEGVFLGGLSKVYNDWYDGIVVQAVLATFATFAAALVLFRSGKVRVTPKFTRWLLVAMTGYLVFSLVNLVLVWTGVLGGWGLRGGGFGVVIGLLAVGMAAASLLVDFDAIKRGVERGAPAKMAWSAAFGLVVTLIWLYTEILRILAILRN</sequence>
<protein>
    <submittedName>
        <fullName evidence="3">Putative YccA/Bax inhibitor family protein</fullName>
    </submittedName>
</protein>
<dbReference type="PIRSF" id="PIRSF009160">
    <property type="entry name" value="UCP009160"/>
    <property type="match status" value="1"/>
</dbReference>
<feature type="region of interest" description="Disordered" evidence="1">
    <location>
        <begin position="1"/>
        <end position="25"/>
    </location>
</feature>
<dbReference type="Proteomes" id="UP000231586">
    <property type="component" value="Unassembled WGS sequence"/>
</dbReference>
<feature type="transmembrane region" description="Helical" evidence="2">
    <location>
        <begin position="61"/>
        <end position="82"/>
    </location>
</feature>
<keyword evidence="2" id="KW-0812">Transmembrane</keyword>
<accession>A0A2M8WTE3</accession>
<feature type="transmembrane region" description="Helical" evidence="2">
    <location>
        <begin position="205"/>
        <end position="225"/>
    </location>
</feature>
<comment type="caution">
    <text evidence="3">The sequence shown here is derived from an EMBL/GenBank/DDBJ whole genome shotgun (WGS) entry which is preliminary data.</text>
</comment>
<evidence type="ECO:0000313" key="3">
    <source>
        <dbReference type="EMBL" id="PJI94148.1"/>
    </source>
</evidence>
<dbReference type="PANTHER" id="PTHR41282:SF1">
    <property type="entry name" value="CONSERVED TRANSMEMBRANE PROTEIN-RELATED"/>
    <property type="match status" value="1"/>
</dbReference>
<dbReference type="InterPro" id="IPR010539">
    <property type="entry name" value="BaxI_1-like"/>
</dbReference>
<dbReference type="OrthoDB" id="116480at2"/>
<keyword evidence="2" id="KW-1133">Transmembrane helix</keyword>
<keyword evidence="4" id="KW-1185">Reference proteome</keyword>
<dbReference type="RefSeq" id="WP_100349731.1">
    <property type="nucleotide sequence ID" value="NZ_PGTZ01000007.1"/>
</dbReference>
<keyword evidence="2" id="KW-0472">Membrane</keyword>
<organism evidence="3 4">
    <name type="scientific">Luteimicrobium subarcticum</name>
    <dbReference type="NCBI Taxonomy" id="620910"/>
    <lineage>
        <taxon>Bacteria</taxon>
        <taxon>Bacillati</taxon>
        <taxon>Actinomycetota</taxon>
        <taxon>Actinomycetes</taxon>
        <taxon>Micrococcales</taxon>
        <taxon>Luteimicrobium</taxon>
    </lineage>
</organism>
<evidence type="ECO:0000313" key="4">
    <source>
        <dbReference type="Proteomes" id="UP000231586"/>
    </source>
</evidence>
<feature type="transmembrane region" description="Helical" evidence="2">
    <location>
        <begin position="88"/>
        <end position="106"/>
    </location>
</feature>
<evidence type="ECO:0000256" key="1">
    <source>
        <dbReference type="SAM" id="MobiDB-lite"/>
    </source>
</evidence>
<gene>
    <name evidence="3" type="ORF">CLV34_1635</name>
</gene>